<dbReference type="Proteomes" id="UP001055072">
    <property type="component" value="Unassembled WGS sequence"/>
</dbReference>
<evidence type="ECO:0000313" key="1">
    <source>
        <dbReference type="EMBL" id="KAI0090583.1"/>
    </source>
</evidence>
<comment type="caution">
    <text evidence="1">The sequence shown here is derived from an EMBL/GenBank/DDBJ whole genome shotgun (WGS) entry which is preliminary data.</text>
</comment>
<keyword evidence="2" id="KW-1185">Reference proteome</keyword>
<organism evidence="1 2">
    <name type="scientific">Irpex rosettiformis</name>
    <dbReference type="NCBI Taxonomy" id="378272"/>
    <lineage>
        <taxon>Eukaryota</taxon>
        <taxon>Fungi</taxon>
        <taxon>Dikarya</taxon>
        <taxon>Basidiomycota</taxon>
        <taxon>Agaricomycotina</taxon>
        <taxon>Agaricomycetes</taxon>
        <taxon>Polyporales</taxon>
        <taxon>Irpicaceae</taxon>
        <taxon>Irpex</taxon>
    </lineage>
</organism>
<gene>
    <name evidence="1" type="ORF">BDY19DRAFT_992022</name>
</gene>
<sequence length="85" mass="8853">MSPSSVETPLPELSPLVGIRQLPQPCDASPTPLVASLPVSSTKSCFLPSSSVASSTEPANYIACPNAPRMRTIPLPDDDLDTTTS</sequence>
<proteinExistence type="predicted"/>
<reference evidence="1" key="1">
    <citation type="journal article" date="2021" name="Environ. Microbiol.">
        <title>Gene family expansions and transcriptome signatures uncover fungal adaptations to wood decay.</title>
        <authorList>
            <person name="Hage H."/>
            <person name="Miyauchi S."/>
            <person name="Viragh M."/>
            <person name="Drula E."/>
            <person name="Min B."/>
            <person name="Chaduli D."/>
            <person name="Navarro D."/>
            <person name="Favel A."/>
            <person name="Norest M."/>
            <person name="Lesage-Meessen L."/>
            <person name="Balint B."/>
            <person name="Merenyi Z."/>
            <person name="de Eugenio L."/>
            <person name="Morin E."/>
            <person name="Martinez A.T."/>
            <person name="Baldrian P."/>
            <person name="Stursova M."/>
            <person name="Martinez M.J."/>
            <person name="Novotny C."/>
            <person name="Magnuson J.K."/>
            <person name="Spatafora J.W."/>
            <person name="Maurice S."/>
            <person name="Pangilinan J."/>
            <person name="Andreopoulos W."/>
            <person name="LaButti K."/>
            <person name="Hundley H."/>
            <person name="Na H."/>
            <person name="Kuo A."/>
            <person name="Barry K."/>
            <person name="Lipzen A."/>
            <person name="Henrissat B."/>
            <person name="Riley R."/>
            <person name="Ahrendt S."/>
            <person name="Nagy L.G."/>
            <person name="Grigoriev I.V."/>
            <person name="Martin F."/>
            <person name="Rosso M.N."/>
        </authorList>
    </citation>
    <scope>NUCLEOTIDE SEQUENCE</scope>
    <source>
        <strain evidence="1">CBS 384.51</strain>
    </source>
</reference>
<name>A0ACB8U8A5_9APHY</name>
<protein>
    <submittedName>
        <fullName evidence="1">Uncharacterized protein</fullName>
    </submittedName>
</protein>
<evidence type="ECO:0000313" key="2">
    <source>
        <dbReference type="Proteomes" id="UP001055072"/>
    </source>
</evidence>
<dbReference type="EMBL" id="MU274907">
    <property type="protein sequence ID" value="KAI0090583.1"/>
    <property type="molecule type" value="Genomic_DNA"/>
</dbReference>
<accession>A0ACB8U8A5</accession>